<dbReference type="Pfam" id="PF00386">
    <property type="entry name" value="C1q"/>
    <property type="match status" value="1"/>
</dbReference>
<feature type="compositionally biased region" description="Pro residues" evidence="4">
    <location>
        <begin position="67"/>
        <end position="82"/>
    </location>
</feature>
<gene>
    <name evidence="7" type="primary">c1ql1</name>
</gene>
<dbReference type="PRINTS" id="PR00007">
    <property type="entry name" value="COMPLEMNTC1Q"/>
</dbReference>
<feature type="region of interest" description="Disordered" evidence="4">
    <location>
        <begin position="58"/>
        <end position="85"/>
    </location>
</feature>
<feature type="domain" description="C1q" evidence="6">
    <location>
        <begin position="88"/>
        <end position="219"/>
    </location>
</feature>
<dbReference type="Proteomes" id="UP000694580">
    <property type="component" value="Chromosome 3"/>
</dbReference>
<evidence type="ECO:0000256" key="4">
    <source>
        <dbReference type="SAM" id="MobiDB-lite"/>
    </source>
</evidence>
<dbReference type="InterPro" id="IPR001073">
    <property type="entry name" value="C1q_dom"/>
</dbReference>
<dbReference type="Gene3D" id="2.60.120.40">
    <property type="match status" value="1"/>
</dbReference>
<keyword evidence="8" id="KW-1185">Reference proteome</keyword>
<reference evidence="7" key="3">
    <citation type="submission" date="2025-09" db="UniProtKB">
        <authorList>
            <consortium name="Ensembl"/>
        </authorList>
    </citation>
    <scope>IDENTIFICATION</scope>
</reference>
<dbReference type="GeneTree" id="ENSGT00940000162478"/>
<evidence type="ECO:0000313" key="8">
    <source>
        <dbReference type="Proteomes" id="UP000694580"/>
    </source>
</evidence>
<sequence length="219" mass="22934">MAEHWTPGVIIVLTFTLTCTVVPNNASHEGSCRLVCDPYQDQGSAHNPGSNGIVIPLSAGTRGLPGPAGPPGKVGPPGPPGPSGETVGHGGYVAFYAALKEQFSKDDILKFTDVITNLGGGYDSSTGKFTCPSPGVYHFSYRVMKMGSRLKTELVLNTVVASAAAVDRLNSETAANSAVLKLNKGDQVFVRLQSSDGTLVDTVNRYSTFSGHLLHTNSL</sequence>
<proteinExistence type="predicted"/>
<dbReference type="InterPro" id="IPR050822">
    <property type="entry name" value="Cerebellin_Synaptic_Org"/>
</dbReference>
<feature type="chain" id="PRO_5044186023" description="C1q domain-containing protein" evidence="5">
    <location>
        <begin position="21"/>
        <end position="219"/>
    </location>
</feature>
<organism evidence="7 8">
    <name type="scientific">Denticeps clupeoides</name>
    <name type="common">denticle herring</name>
    <dbReference type="NCBI Taxonomy" id="299321"/>
    <lineage>
        <taxon>Eukaryota</taxon>
        <taxon>Metazoa</taxon>
        <taxon>Chordata</taxon>
        <taxon>Craniata</taxon>
        <taxon>Vertebrata</taxon>
        <taxon>Euteleostomi</taxon>
        <taxon>Actinopterygii</taxon>
        <taxon>Neopterygii</taxon>
        <taxon>Teleostei</taxon>
        <taxon>Clupei</taxon>
        <taxon>Clupeiformes</taxon>
        <taxon>Denticipitoidei</taxon>
        <taxon>Denticipitidae</taxon>
        <taxon>Denticeps</taxon>
    </lineage>
</organism>
<reference evidence="7 8" key="1">
    <citation type="submission" date="2020-06" db="EMBL/GenBank/DDBJ databases">
        <authorList>
            <consortium name="Wellcome Sanger Institute Data Sharing"/>
        </authorList>
    </citation>
    <scope>NUCLEOTIDE SEQUENCE [LARGE SCALE GENOMIC DNA]</scope>
</reference>
<dbReference type="InterPro" id="IPR008983">
    <property type="entry name" value="Tumour_necrosis_fac-like_dom"/>
</dbReference>
<dbReference type="Ensembl" id="ENSDCDT00010053527.1">
    <property type="protein sequence ID" value="ENSDCDP00010043466.1"/>
    <property type="gene ID" value="ENSDCDG00010027120.1"/>
</dbReference>
<dbReference type="SUPFAM" id="SSF49842">
    <property type="entry name" value="TNF-like"/>
    <property type="match status" value="1"/>
</dbReference>
<evidence type="ECO:0000313" key="7">
    <source>
        <dbReference type="Ensembl" id="ENSDCDP00010043466.1"/>
    </source>
</evidence>
<dbReference type="PANTHER" id="PTHR22923:SF93">
    <property type="entry name" value="COMPLEMENT C1Q-LIKE PROTEIN 4"/>
    <property type="match status" value="1"/>
</dbReference>
<evidence type="ECO:0000256" key="5">
    <source>
        <dbReference type="SAM" id="SignalP"/>
    </source>
</evidence>
<accession>A0AAY4DGS0</accession>
<evidence type="ECO:0000256" key="3">
    <source>
        <dbReference type="ARBA" id="ARBA00022729"/>
    </source>
</evidence>
<feature type="signal peptide" evidence="5">
    <location>
        <begin position="1"/>
        <end position="20"/>
    </location>
</feature>
<dbReference type="GO" id="GO:0005576">
    <property type="term" value="C:extracellular region"/>
    <property type="evidence" value="ECO:0007669"/>
    <property type="project" value="UniProtKB-SubCell"/>
</dbReference>
<dbReference type="PROSITE" id="PS50871">
    <property type="entry name" value="C1Q"/>
    <property type="match status" value="1"/>
</dbReference>
<keyword evidence="3 5" id="KW-0732">Signal</keyword>
<evidence type="ECO:0000259" key="6">
    <source>
        <dbReference type="PROSITE" id="PS50871"/>
    </source>
</evidence>
<name>A0AAY4DGS0_9TELE</name>
<comment type="subcellular location">
    <subcellularLocation>
        <location evidence="1">Secreted</location>
    </subcellularLocation>
</comment>
<evidence type="ECO:0000256" key="2">
    <source>
        <dbReference type="ARBA" id="ARBA00022525"/>
    </source>
</evidence>
<dbReference type="AlphaFoldDB" id="A0AAY4DGS0"/>
<dbReference type="SMART" id="SM00110">
    <property type="entry name" value="C1Q"/>
    <property type="match status" value="1"/>
</dbReference>
<reference evidence="7" key="2">
    <citation type="submission" date="2025-08" db="UniProtKB">
        <authorList>
            <consortium name="Ensembl"/>
        </authorList>
    </citation>
    <scope>IDENTIFICATION</scope>
</reference>
<evidence type="ECO:0000256" key="1">
    <source>
        <dbReference type="ARBA" id="ARBA00004613"/>
    </source>
</evidence>
<protein>
    <recommendedName>
        <fullName evidence="6">C1q domain-containing protein</fullName>
    </recommendedName>
</protein>
<keyword evidence="2" id="KW-0964">Secreted</keyword>
<dbReference type="PANTHER" id="PTHR22923">
    <property type="entry name" value="CEREBELLIN-RELATED"/>
    <property type="match status" value="1"/>
</dbReference>